<dbReference type="PROSITE" id="PS51724">
    <property type="entry name" value="SPOR"/>
    <property type="match status" value="1"/>
</dbReference>
<keyword evidence="4" id="KW-1185">Reference proteome</keyword>
<dbReference type="SUPFAM" id="SSF110997">
    <property type="entry name" value="Sporulation related repeat"/>
    <property type="match status" value="1"/>
</dbReference>
<dbReference type="EMBL" id="VCEJ01000002">
    <property type="protein sequence ID" value="TLV02971.1"/>
    <property type="molecule type" value="Genomic_DNA"/>
</dbReference>
<sequence>MIAVETVIRKLIGEYEFVIIPGFGALLSHQVPASFDTSSGFFMPPAKKLAFNEYLKLDDGLLANYISREEKWPHIEAVEYVRSYTEKLRAALESSGKASIAGIGEFHKNVEGKLVFEPNTGKYFKDEWFGFEKVQVKALNRELVSANSSAGSFVNDSDVEVIELGEEKVKPRRWLGWAAAAVITGLLCGISFFLVNSSNSEIRSTLNPFTELFASKPATEVESTPVEEVVEVKEEAPAPAKIASVDSAAKALPAAAAPVDSSVAPATPVITSKSADSRFYVIAGAFKGPKQANVLLTELKGKGFENAAILPATRYSKKVKVSIGGYDNETDAYRSSAKLKQVIGEEGWVFKNKAYRK</sequence>
<dbReference type="InterPro" id="IPR040495">
    <property type="entry name" value="HU-CCDC81_bac_1"/>
</dbReference>
<organism evidence="3 4">
    <name type="scientific">Dyadobacter luticola</name>
    <dbReference type="NCBI Taxonomy" id="1979387"/>
    <lineage>
        <taxon>Bacteria</taxon>
        <taxon>Pseudomonadati</taxon>
        <taxon>Bacteroidota</taxon>
        <taxon>Cytophagia</taxon>
        <taxon>Cytophagales</taxon>
        <taxon>Spirosomataceae</taxon>
        <taxon>Dyadobacter</taxon>
    </lineage>
</organism>
<protein>
    <submittedName>
        <fullName evidence="3">SPOR domain-containing protein</fullName>
    </submittedName>
</protein>
<reference evidence="3 4" key="1">
    <citation type="submission" date="2019-05" db="EMBL/GenBank/DDBJ databases">
        <authorList>
            <person name="Qu J.-H."/>
        </authorList>
    </citation>
    <scope>NUCLEOTIDE SEQUENCE [LARGE SCALE GENOMIC DNA]</scope>
    <source>
        <strain evidence="3 4">T17</strain>
    </source>
</reference>
<dbReference type="GO" id="GO:0042834">
    <property type="term" value="F:peptidoglycan binding"/>
    <property type="evidence" value="ECO:0007669"/>
    <property type="project" value="InterPro"/>
</dbReference>
<dbReference type="Pfam" id="PF18174">
    <property type="entry name" value="HU-CCDC81_bac_1"/>
    <property type="match status" value="1"/>
</dbReference>
<accession>A0A5R9L3I4</accession>
<dbReference type="Pfam" id="PF05036">
    <property type="entry name" value="SPOR"/>
    <property type="match status" value="1"/>
</dbReference>
<proteinExistence type="predicted"/>
<dbReference type="InterPro" id="IPR041268">
    <property type="entry name" value="HU-CCDC81_bac_2"/>
</dbReference>
<dbReference type="Gene3D" id="3.30.70.1070">
    <property type="entry name" value="Sporulation related repeat"/>
    <property type="match status" value="1"/>
</dbReference>
<keyword evidence="1" id="KW-0812">Transmembrane</keyword>
<comment type="caution">
    <text evidence="3">The sequence shown here is derived from an EMBL/GenBank/DDBJ whole genome shotgun (WGS) entry which is preliminary data.</text>
</comment>
<dbReference type="OrthoDB" id="653949at2"/>
<evidence type="ECO:0000256" key="1">
    <source>
        <dbReference type="SAM" id="Phobius"/>
    </source>
</evidence>
<name>A0A5R9L3I4_9BACT</name>
<evidence type="ECO:0000259" key="2">
    <source>
        <dbReference type="PROSITE" id="PS51724"/>
    </source>
</evidence>
<feature type="domain" description="SPOR" evidence="2">
    <location>
        <begin position="273"/>
        <end position="352"/>
    </location>
</feature>
<dbReference type="RefSeq" id="WP_138364180.1">
    <property type="nucleotide sequence ID" value="NZ_VCEJ01000002.1"/>
</dbReference>
<dbReference type="Proteomes" id="UP000306402">
    <property type="component" value="Unassembled WGS sequence"/>
</dbReference>
<evidence type="ECO:0000313" key="3">
    <source>
        <dbReference type="EMBL" id="TLV02971.1"/>
    </source>
</evidence>
<dbReference type="InterPro" id="IPR036680">
    <property type="entry name" value="SPOR-like_sf"/>
</dbReference>
<keyword evidence="1" id="KW-0472">Membrane</keyword>
<keyword evidence="1" id="KW-1133">Transmembrane helix</keyword>
<dbReference type="AlphaFoldDB" id="A0A5R9L3I4"/>
<evidence type="ECO:0000313" key="4">
    <source>
        <dbReference type="Proteomes" id="UP000306402"/>
    </source>
</evidence>
<dbReference type="Pfam" id="PF18175">
    <property type="entry name" value="HU-CCDC81_bac_2"/>
    <property type="match status" value="1"/>
</dbReference>
<dbReference type="InterPro" id="IPR007730">
    <property type="entry name" value="SPOR-like_dom"/>
</dbReference>
<gene>
    <name evidence="3" type="ORF">FEN17_04990</name>
</gene>
<feature type="transmembrane region" description="Helical" evidence="1">
    <location>
        <begin position="174"/>
        <end position="195"/>
    </location>
</feature>